<evidence type="ECO:0000313" key="3">
    <source>
        <dbReference type="WBParaSite" id="PSU_v2.g1640.t1"/>
    </source>
</evidence>
<feature type="region of interest" description="Disordered" evidence="1">
    <location>
        <begin position="259"/>
        <end position="285"/>
    </location>
</feature>
<keyword evidence="2" id="KW-1185">Reference proteome</keyword>
<name>A0A914YCC0_9BILA</name>
<organism evidence="2 3">
    <name type="scientific">Panagrolaimus superbus</name>
    <dbReference type="NCBI Taxonomy" id="310955"/>
    <lineage>
        <taxon>Eukaryota</taxon>
        <taxon>Metazoa</taxon>
        <taxon>Ecdysozoa</taxon>
        <taxon>Nematoda</taxon>
        <taxon>Chromadorea</taxon>
        <taxon>Rhabditida</taxon>
        <taxon>Tylenchina</taxon>
        <taxon>Panagrolaimomorpha</taxon>
        <taxon>Panagrolaimoidea</taxon>
        <taxon>Panagrolaimidae</taxon>
        <taxon>Panagrolaimus</taxon>
    </lineage>
</organism>
<reference evidence="3" key="1">
    <citation type="submission" date="2022-11" db="UniProtKB">
        <authorList>
            <consortium name="WormBaseParasite"/>
        </authorList>
    </citation>
    <scope>IDENTIFICATION</scope>
</reference>
<dbReference type="AlphaFoldDB" id="A0A914YCC0"/>
<dbReference type="WBParaSite" id="PSU_v2.g1640.t1">
    <property type="protein sequence ID" value="PSU_v2.g1640.t1"/>
    <property type="gene ID" value="PSU_v2.g1640"/>
</dbReference>
<feature type="compositionally biased region" description="Acidic residues" evidence="1">
    <location>
        <begin position="276"/>
        <end position="285"/>
    </location>
</feature>
<dbReference type="Proteomes" id="UP000887577">
    <property type="component" value="Unplaced"/>
</dbReference>
<proteinExistence type="predicted"/>
<protein>
    <submittedName>
        <fullName evidence="3">Uncharacterized protein</fullName>
    </submittedName>
</protein>
<accession>A0A914YCC0</accession>
<sequence length="285" mass="32309">MRYRCLCEMTDVFLDHHSINKHIDECEEVELQYHGVLIPEGSGRKRCFFVNPHSIMPSSQNIPSTYGFCEGRAAVATNVHDEDSIPEASEIKQPLPSSVAVPGSSKTKSVGNRYFRRQHLPAFKIPPNKPSLAEYHNRRIASFWDAAGATARLSYPEPREELQSHSAYGTSMDSTTFDPFPTGKPIYRPLKQQPSANFGPRLISQHPFSPRVIYPRYRMVARLLAPNAISQNVHYAAAPEEYHEENVYDDFVPLTNRVSEEENETISPKRLRPTPSDDEPEVITL</sequence>
<evidence type="ECO:0000256" key="1">
    <source>
        <dbReference type="SAM" id="MobiDB-lite"/>
    </source>
</evidence>
<evidence type="ECO:0000313" key="2">
    <source>
        <dbReference type="Proteomes" id="UP000887577"/>
    </source>
</evidence>